<dbReference type="Proteomes" id="UP000570010">
    <property type="component" value="Unassembled WGS sequence"/>
</dbReference>
<organism evidence="2 3">
    <name type="scientific">Bacillus aquiflavi</name>
    <dbReference type="NCBI Taxonomy" id="2672567"/>
    <lineage>
        <taxon>Bacteria</taxon>
        <taxon>Bacillati</taxon>
        <taxon>Bacillota</taxon>
        <taxon>Bacilli</taxon>
        <taxon>Bacillales</taxon>
        <taxon>Bacillaceae</taxon>
        <taxon>Bacillus</taxon>
    </lineage>
</organism>
<dbReference type="EMBL" id="JAAIWN010000036">
    <property type="protein sequence ID" value="NEY82490.1"/>
    <property type="molecule type" value="Genomic_DNA"/>
</dbReference>
<accession>A0A6B3VWA1</accession>
<dbReference type="AlphaFoldDB" id="A0A6B3VWA1"/>
<dbReference type="RefSeq" id="WP_163242896.1">
    <property type="nucleotide sequence ID" value="NZ_JAAIWN010000036.1"/>
</dbReference>
<dbReference type="Proteomes" id="UP000472971">
    <property type="component" value="Unassembled WGS sequence"/>
</dbReference>
<dbReference type="InterPro" id="IPR023198">
    <property type="entry name" value="PGP-like_dom2"/>
</dbReference>
<evidence type="ECO:0000313" key="2">
    <source>
        <dbReference type="EMBL" id="NEY82490.1"/>
    </source>
</evidence>
<reference evidence="1 4" key="2">
    <citation type="submission" date="2020-07" db="EMBL/GenBank/DDBJ databases">
        <authorList>
            <person name="Feng H."/>
        </authorList>
    </citation>
    <scope>NUCLEOTIDE SEQUENCE [LARGE SCALE GENOMIC DNA]</scope>
    <source>
        <strain evidence="4">s-12</strain>
        <strain evidence="1">S-12</strain>
    </source>
</reference>
<evidence type="ECO:0000313" key="3">
    <source>
        <dbReference type="Proteomes" id="UP000472971"/>
    </source>
</evidence>
<evidence type="ECO:0000313" key="1">
    <source>
        <dbReference type="EMBL" id="MBA4538170.1"/>
    </source>
</evidence>
<dbReference type="InterPro" id="IPR041492">
    <property type="entry name" value="HAD_2"/>
</dbReference>
<gene>
    <name evidence="2" type="ORF">G4D64_13490</name>
    <name evidence="1" type="ORF">H1Z61_13760</name>
</gene>
<dbReference type="GO" id="GO:0016787">
    <property type="term" value="F:hydrolase activity"/>
    <property type="evidence" value="ECO:0007669"/>
    <property type="project" value="UniProtKB-KW"/>
</dbReference>
<comment type="caution">
    <text evidence="2">The sequence shown here is derived from an EMBL/GenBank/DDBJ whole genome shotgun (WGS) entry which is preliminary data.</text>
</comment>
<protein>
    <submittedName>
        <fullName evidence="2">HAD hydrolase-like protein</fullName>
    </submittedName>
</protein>
<dbReference type="Gene3D" id="1.10.150.240">
    <property type="entry name" value="Putative phosphatase, domain 2"/>
    <property type="match status" value="1"/>
</dbReference>
<evidence type="ECO:0000313" key="4">
    <source>
        <dbReference type="Proteomes" id="UP000570010"/>
    </source>
</evidence>
<proteinExistence type="predicted"/>
<keyword evidence="2" id="KW-0378">Hydrolase</keyword>
<dbReference type="Pfam" id="PF13419">
    <property type="entry name" value="HAD_2"/>
    <property type="match status" value="1"/>
</dbReference>
<name>A0A6B3VWA1_9BACI</name>
<keyword evidence="3" id="KW-1185">Reference proteome</keyword>
<dbReference type="EMBL" id="JACEIO010000036">
    <property type="protein sequence ID" value="MBA4538170.1"/>
    <property type="molecule type" value="Genomic_DNA"/>
</dbReference>
<dbReference type="InterPro" id="IPR036412">
    <property type="entry name" value="HAD-like_sf"/>
</dbReference>
<dbReference type="SUPFAM" id="SSF56784">
    <property type="entry name" value="HAD-like"/>
    <property type="match status" value="1"/>
</dbReference>
<sequence>MIKAIIFDFNETLANTSLICYNAFQHIFKKFNNKGLSSNDIKAMFGPLK</sequence>
<reference evidence="2 3" key="1">
    <citation type="submission" date="2020-02" db="EMBL/GenBank/DDBJ databases">
        <title>Bacillus aquiflavi sp. nov., isolated from yellow water of strong flavor Chinese baijiu in Yibin region of China.</title>
        <authorList>
            <person name="Xie J."/>
        </authorList>
    </citation>
    <scope>NUCLEOTIDE SEQUENCE [LARGE SCALE GENOMIC DNA]</scope>
    <source>
        <strain evidence="2 3">3H-10</strain>
    </source>
</reference>